<dbReference type="SUPFAM" id="SSF160272">
    <property type="entry name" value="Shew3726-like"/>
    <property type="match status" value="1"/>
</dbReference>
<proteinExistence type="predicted"/>
<dbReference type="Gene3D" id="3.30.160.140">
    <property type="entry name" value="Shew3726-like"/>
    <property type="match status" value="1"/>
</dbReference>
<dbReference type="InterPro" id="IPR009962">
    <property type="entry name" value="DUF1488"/>
</dbReference>
<comment type="caution">
    <text evidence="1">The sequence shown here is derived from an EMBL/GenBank/DDBJ whole genome shotgun (WGS) entry which is preliminary data.</text>
</comment>
<dbReference type="AlphaFoldDB" id="A0A6N6W962"/>
<evidence type="ECO:0000313" key="1">
    <source>
        <dbReference type="EMBL" id="KAE8757195.1"/>
    </source>
</evidence>
<dbReference type="EMBL" id="VOSW01000050">
    <property type="protein sequence ID" value="KAE8757195.1"/>
    <property type="molecule type" value="Genomic_DNA"/>
</dbReference>
<reference evidence="1 2" key="1">
    <citation type="journal article" date="2020" name="Int. J. Syst. Evol. Microbiol.">
        <title>Paraburkholderia madseniana sp. nov., a phenolic acid-degrading bacterium isolated from acidic forest soil.</title>
        <authorList>
            <person name="Wilhelm R.C."/>
            <person name="Murphy S.J.L."/>
            <person name="Feriancek N.M."/>
            <person name="Karasz D.C."/>
            <person name="DeRito C.M."/>
            <person name="Newman J.D."/>
            <person name="Buckley D.H."/>
        </authorList>
    </citation>
    <scope>NUCLEOTIDE SEQUENCE [LARGE SCALE GENOMIC DNA]</scope>
    <source>
        <strain evidence="1 2">RP11</strain>
    </source>
</reference>
<evidence type="ECO:0000313" key="2">
    <source>
        <dbReference type="Proteomes" id="UP000463700"/>
    </source>
</evidence>
<dbReference type="Proteomes" id="UP000463700">
    <property type="component" value="Unassembled WGS sequence"/>
</dbReference>
<gene>
    <name evidence="1" type="ORF">FSO04_24935</name>
</gene>
<dbReference type="Pfam" id="PF07369">
    <property type="entry name" value="DUF1488"/>
    <property type="match status" value="1"/>
</dbReference>
<protein>
    <submittedName>
        <fullName evidence="1">DUF1488 family protein</fullName>
    </submittedName>
</protein>
<accession>A0A6N6W962</accession>
<name>A0A6N6W962_9BURK</name>
<dbReference type="RefSeq" id="WP_168435826.1">
    <property type="nucleotide sequence ID" value="NZ_VOSW01000050.1"/>
</dbReference>
<organism evidence="1 2">
    <name type="scientific">Paraburkholderia madseniana</name>
    <dbReference type="NCBI Taxonomy" id="2599607"/>
    <lineage>
        <taxon>Bacteria</taxon>
        <taxon>Pseudomonadati</taxon>
        <taxon>Pseudomonadota</taxon>
        <taxon>Betaproteobacteria</taxon>
        <taxon>Burkholderiales</taxon>
        <taxon>Burkholderiaceae</taxon>
        <taxon>Paraburkholderia</taxon>
    </lineage>
</organism>
<sequence length="105" mass="11317">MDAIELAPSVAPDSTSVIFMLSIQGREVECSASREALEQHFWVQPGASDTRILTAFTDGRKRIMAVAERKILAHSGERIVLTAADFGGADVARRSGRAACVQKTN</sequence>
<dbReference type="InterPro" id="IPR036692">
    <property type="entry name" value="Shew3726-like_sf"/>
</dbReference>